<dbReference type="Proteomes" id="UP000799423">
    <property type="component" value="Unassembled WGS sequence"/>
</dbReference>
<dbReference type="AlphaFoldDB" id="A0A6A7AYL9"/>
<dbReference type="EMBL" id="MU006325">
    <property type="protein sequence ID" value="KAF2847487.1"/>
    <property type="molecule type" value="Genomic_DNA"/>
</dbReference>
<evidence type="ECO:0000313" key="2">
    <source>
        <dbReference type="EMBL" id="KAF2847487.1"/>
    </source>
</evidence>
<accession>A0A6A7AYL9</accession>
<keyword evidence="3" id="KW-1185">Reference proteome</keyword>
<reference evidence="2" key="1">
    <citation type="submission" date="2020-01" db="EMBL/GenBank/DDBJ databases">
        <authorList>
            <consortium name="DOE Joint Genome Institute"/>
            <person name="Haridas S."/>
            <person name="Albert R."/>
            <person name="Binder M."/>
            <person name="Bloem J."/>
            <person name="Labutti K."/>
            <person name="Salamov A."/>
            <person name="Andreopoulos B."/>
            <person name="Baker S.E."/>
            <person name="Barry K."/>
            <person name="Bills G."/>
            <person name="Bluhm B.H."/>
            <person name="Cannon C."/>
            <person name="Castanera R."/>
            <person name="Culley D.E."/>
            <person name="Daum C."/>
            <person name="Ezra D."/>
            <person name="Gonzalez J.B."/>
            <person name="Henrissat B."/>
            <person name="Kuo A."/>
            <person name="Liang C."/>
            <person name="Lipzen A."/>
            <person name="Lutzoni F."/>
            <person name="Magnuson J."/>
            <person name="Mondo S."/>
            <person name="Nolan M."/>
            <person name="Ohm R."/>
            <person name="Pangilinan J."/>
            <person name="Park H.-J."/>
            <person name="Ramirez L."/>
            <person name="Alfaro M."/>
            <person name="Sun H."/>
            <person name="Tritt A."/>
            <person name="Yoshinaga Y."/>
            <person name="Zwiers L.-H."/>
            <person name="Turgeon B.G."/>
            <person name="Goodwin S.B."/>
            <person name="Spatafora J.W."/>
            <person name="Crous P.W."/>
            <person name="Grigoriev I.V."/>
        </authorList>
    </citation>
    <scope>NUCLEOTIDE SEQUENCE</scope>
    <source>
        <strain evidence="2">IPT5</strain>
    </source>
</reference>
<protein>
    <submittedName>
        <fullName evidence="2">Uncharacterized protein</fullName>
    </submittedName>
</protein>
<sequence>MLQPHVHGAPPPREPSWQNTCKPLVIRLQPSSCDCDYRILRWLRFSITSGPPPLPFHLLSPWGYRHTPPLLSHLVFCELARNGDMFVLRGALGPAPCRSGVGPRVNSYRRAVSDAATRSNQLPPAMHQPISASQIKPSRPPRCRAWRAWVRKPIPLPRCRLRGASVLYRQ</sequence>
<gene>
    <name evidence="2" type="ORF">T440DRAFT_192826</name>
</gene>
<organism evidence="2 3">
    <name type="scientific">Plenodomus tracheiphilus IPT5</name>
    <dbReference type="NCBI Taxonomy" id="1408161"/>
    <lineage>
        <taxon>Eukaryota</taxon>
        <taxon>Fungi</taxon>
        <taxon>Dikarya</taxon>
        <taxon>Ascomycota</taxon>
        <taxon>Pezizomycotina</taxon>
        <taxon>Dothideomycetes</taxon>
        <taxon>Pleosporomycetidae</taxon>
        <taxon>Pleosporales</taxon>
        <taxon>Pleosporineae</taxon>
        <taxon>Leptosphaeriaceae</taxon>
        <taxon>Plenodomus</taxon>
    </lineage>
</organism>
<proteinExistence type="predicted"/>
<evidence type="ECO:0000313" key="3">
    <source>
        <dbReference type="Proteomes" id="UP000799423"/>
    </source>
</evidence>
<name>A0A6A7AYL9_9PLEO</name>
<feature type="region of interest" description="Disordered" evidence="1">
    <location>
        <begin position="116"/>
        <end position="139"/>
    </location>
</feature>
<evidence type="ECO:0000256" key="1">
    <source>
        <dbReference type="SAM" id="MobiDB-lite"/>
    </source>
</evidence>